<gene>
    <name evidence="1" type="ORF">L1987_05538</name>
</gene>
<reference evidence="1 2" key="2">
    <citation type="journal article" date="2022" name="Mol. Ecol. Resour.">
        <title>The genomes of chicory, endive, great burdock and yacon provide insights into Asteraceae paleo-polyploidization history and plant inulin production.</title>
        <authorList>
            <person name="Fan W."/>
            <person name="Wang S."/>
            <person name="Wang H."/>
            <person name="Wang A."/>
            <person name="Jiang F."/>
            <person name="Liu H."/>
            <person name="Zhao H."/>
            <person name="Xu D."/>
            <person name="Zhang Y."/>
        </authorList>
    </citation>
    <scope>NUCLEOTIDE SEQUENCE [LARGE SCALE GENOMIC DNA]</scope>
    <source>
        <strain evidence="2">cv. Yunnan</strain>
        <tissue evidence="1">Leaves</tissue>
    </source>
</reference>
<keyword evidence="2" id="KW-1185">Reference proteome</keyword>
<comment type="caution">
    <text evidence="1">The sequence shown here is derived from an EMBL/GenBank/DDBJ whole genome shotgun (WGS) entry which is preliminary data.</text>
</comment>
<accession>A0ACB9JVT6</accession>
<name>A0ACB9JVT6_9ASTR</name>
<evidence type="ECO:0000313" key="1">
    <source>
        <dbReference type="EMBL" id="KAI3824090.1"/>
    </source>
</evidence>
<dbReference type="Proteomes" id="UP001056120">
    <property type="component" value="Linkage Group LG02"/>
</dbReference>
<organism evidence="1 2">
    <name type="scientific">Smallanthus sonchifolius</name>
    <dbReference type="NCBI Taxonomy" id="185202"/>
    <lineage>
        <taxon>Eukaryota</taxon>
        <taxon>Viridiplantae</taxon>
        <taxon>Streptophyta</taxon>
        <taxon>Embryophyta</taxon>
        <taxon>Tracheophyta</taxon>
        <taxon>Spermatophyta</taxon>
        <taxon>Magnoliopsida</taxon>
        <taxon>eudicotyledons</taxon>
        <taxon>Gunneridae</taxon>
        <taxon>Pentapetalae</taxon>
        <taxon>asterids</taxon>
        <taxon>campanulids</taxon>
        <taxon>Asterales</taxon>
        <taxon>Asteraceae</taxon>
        <taxon>Asteroideae</taxon>
        <taxon>Heliantheae alliance</taxon>
        <taxon>Millerieae</taxon>
        <taxon>Smallanthus</taxon>
    </lineage>
</organism>
<sequence>MAWDSGTDEVKEYLKAVDDVRTLTERLESLNPSKNSKKHVLLRKANDVLQTSMARIEEEFKKMLKTVRLSFRSIEDDGLDDSSRFSFGDDSDDDSIQRESISRGSEVNIMDLINPQVIPQLKSIASLMFDSNYIKECAQAFISARKEALDDCLSILALENTGIEDVLKIEWATLNLTKALKIFVRILQVRSSCVSRFLGKKSP</sequence>
<evidence type="ECO:0000313" key="2">
    <source>
        <dbReference type="Proteomes" id="UP001056120"/>
    </source>
</evidence>
<proteinExistence type="predicted"/>
<reference evidence="2" key="1">
    <citation type="journal article" date="2022" name="Mol. Ecol. Resour.">
        <title>The genomes of chicory, endive, great burdock and yacon provide insights into Asteraceae palaeo-polyploidization history and plant inulin production.</title>
        <authorList>
            <person name="Fan W."/>
            <person name="Wang S."/>
            <person name="Wang H."/>
            <person name="Wang A."/>
            <person name="Jiang F."/>
            <person name="Liu H."/>
            <person name="Zhao H."/>
            <person name="Xu D."/>
            <person name="Zhang Y."/>
        </authorList>
    </citation>
    <scope>NUCLEOTIDE SEQUENCE [LARGE SCALE GENOMIC DNA]</scope>
    <source>
        <strain evidence="2">cv. Yunnan</strain>
    </source>
</reference>
<dbReference type="EMBL" id="CM042019">
    <property type="protein sequence ID" value="KAI3824090.1"/>
    <property type="molecule type" value="Genomic_DNA"/>
</dbReference>
<protein>
    <submittedName>
        <fullName evidence="1">Uncharacterized protein</fullName>
    </submittedName>
</protein>